<evidence type="ECO:0000313" key="2">
    <source>
        <dbReference type="EMBL" id="OGK14976.1"/>
    </source>
</evidence>
<feature type="transmembrane region" description="Helical" evidence="1">
    <location>
        <begin position="164"/>
        <end position="182"/>
    </location>
</feature>
<evidence type="ECO:0000313" key="3">
    <source>
        <dbReference type="Proteomes" id="UP000177208"/>
    </source>
</evidence>
<sequence>MVIMGLLLVQLLAALILLIILFFLSRFTTNQLFHFLRRIFKSDKTVFGIITLIFFPGTVIHELAHFFAAIVLFLPVKDLKVFPEWKDNYLKLGHVLYEKKDVVRGFLVGIAPVFVGLFVFWAIFAWQLFPNQNFMLNIIIVYLIFAVSSTMFSSKQDLVDLASIPPILIFLWGFIYVFNIKVGEILAKAGITELIISFLSQINFYLLLSIAIHVAIIIMLKFFSKLK</sequence>
<gene>
    <name evidence="2" type="ORF">A2774_00995</name>
</gene>
<reference evidence="2 3" key="1">
    <citation type="journal article" date="2016" name="Nat. Commun.">
        <title>Thousands of microbial genomes shed light on interconnected biogeochemical processes in an aquifer system.</title>
        <authorList>
            <person name="Anantharaman K."/>
            <person name="Brown C.T."/>
            <person name="Hug L.A."/>
            <person name="Sharon I."/>
            <person name="Castelle C.J."/>
            <person name="Probst A.J."/>
            <person name="Thomas B.C."/>
            <person name="Singh A."/>
            <person name="Wilkins M.J."/>
            <person name="Karaoz U."/>
            <person name="Brodie E.L."/>
            <person name="Williams K.H."/>
            <person name="Hubbard S.S."/>
            <person name="Banfield J.F."/>
        </authorList>
    </citation>
    <scope>NUCLEOTIDE SEQUENCE [LARGE SCALE GENOMIC DNA]</scope>
</reference>
<evidence type="ECO:0000256" key="1">
    <source>
        <dbReference type="SAM" id="Phobius"/>
    </source>
</evidence>
<proteinExistence type="predicted"/>
<feature type="transmembrane region" description="Helical" evidence="1">
    <location>
        <begin position="45"/>
        <end position="74"/>
    </location>
</feature>
<evidence type="ECO:0008006" key="4">
    <source>
        <dbReference type="Google" id="ProtNLM"/>
    </source>
</evidence>
<keyword evidence="1" id="KW-1133">Transmembrane helix</keyword>
<name>A0A1F7G830_9BACT</name>
<protein>
    <recommendedName>
        <fullName evidence="4">Peptidase M50 domain-containing protein</fullName>
    </recommendedName>
</protein>
<dbReference type="Proteomes" id="UP000177208">
    <property type="component" value="Unassembled WGS sequence"/>
</dbReference>
<feature type="transmembrane region" description="Helical" evidence="1">
    <location>
        <begin position="134"/>
        <end position="152"/>
    </location>
</feature>
<keyword evidence="1" id="KW-0472">Membrane</keyword>
<comment type="caution">
    <text evidence="2">The sequence shown here is derived from an EMBL/GenBank/DDBJ whole genome shotgun (WGS) entry which is preliminary data.</text>
</comment>
<organism evidence="2 3">
    <name type="scientific">Candidatus Roizmanbacteria bacterium RIFCSPHIGHO2_01_FULL_39_12c</name>
    <dbReference type="NCBI Taxonomy" id="1802031"/>
    <lineage>
        <taxon>Bacteria</taxon>
        <taxon>Candidatus Roizmaniibacteriota</taxon>
    </lineage>
</organism>
<feature type="transmembrane region" description="Helical" evidence="1">
    <location>
        <begin position="202"/>
        <end position="223"/>
    </location>
</feature>
<dbReference type="EMBL" id="MFZG01000043">
    <property type="protein sequence ID" value="OGK14976.1"/>
    <property type="molecule type" value="Genomic_DNA"/>
</dbReference>
<keyword evidence="1" id="KW-0812">Transmembrane</keyword>
<dbReference type="AlphaFoldDB" id="A0A1F7G830"/>
<feature type="transmembrane region" description="Helical" evidence="1">
    <location>
        <begin position="106"/>
        <end position="128"/>
    </location>
</feature>
<accession>A0A1F7G830</accession>